<organism evidence="2 3">
    <name type="scientific">Peribacillus loiseleuriae</name>
    <dbReference type="NCBI Taxonomy" id="1679170"/>
    <lineage>
        <taxon>Bacteria</taxon>
        <taxon>Bacillati</taxon>
        <taxon>Bacillota</taxon>
        <taxon>Bacilli</taxon>
        <taxon>Bacillales</taxon>
        <taxon>Bacillaceae</taxon>
        <taxon>Peribacillus</taxon>
    </lineage>
</organism>
<dbReference type="PANTHER" id="PTHR43852:SF2">
    <property type="entry name" value="PROTEIN ADENYLYLTRANSFERASE MNTA"/>
    <property type="match status" value="1"/>
</dbReference>
<name>A0A0K9G999_9BACI</name>
<sequence>MKTEMFKQIQEFLIAKYKPTFIIVFGSYAKNTTHKESDIDVAFYSPESKLTTYEVFLAAQELADILRIEVDLVNLETASTVFKAQIYTTGEVIYSMDDTLLKNQQMTALSMYAKLNEERANILNNINESGSVYEK</sequence>
<dbReference type="PATRIC" id="fig|1679170.3.peg.5524"/>
<dbReference type="InterPro" id="IPR043519">
    <property type="entry name" value="NT_sf"/>
</dbReference>
<dbReference type="EMBL" id="LFZW01000002">
    <property type="protein sequence ID" value="KMY42817.1"/>
    <property type="molecule type" value="Genomic_DNA"/>
</dbReference>
<evidence type="ECO:0000313" key="3">
    <source>
        <dbReference type="Proteomes" id="UP000037146"/>
    </source>
</evidence>
<dbReference type="SUPFAM" id="SSF81301">
    <property type="entry name" value="Nucleotidyltransferase"/>
    <property type="match status" value="1"/>
</dbReference>
<evidence type="ECO:0000259" key="1">
    <source>
        <dbReference type="Pfam" id="PF18765"/>
    </source>
</evidence>
<dbReference type="Gene3D" id="3.30.460.10">
    <property type="entry name" value="Beta Polymerase, domain 2"/>
    <property type="match status" value="1"/>
</dbReference>
<protein>
    <submittedName>
        <fullName evidence="2">DNA polymerase subunit beta</fullName>
    </submittedName>
</protein>
<dbReference type="InterPro" id="IPR041633">
    <property type="entry name" value="Polbeta"/>
</dbReference>
<evidence type="ECO:0000313" key="2">
    <source>
        <dbReference type="EMBL" id="KMY42817.1"/>
    </source>
</evidence>
<gene>
    <name evidence="2" type="ORF">AC625_24570</name>
</gene>
<dbReference type="Proteomes" id="UP000037146">
    <property type="component" value="Unassembled WGS sequence"/>
</dbReference>
<keyword evidence="3" id="KW-1185">Reference proteome</keyword>
<dbReference type="Pfam" id="PF18765">
    <property type="entry name" value="Polbeta"/>
    <property type="match status" value="1"/>
</dbReference>
<dbReference type="STRING" id="1679170.AC625_24570"/>
<feature type="domain" description="Polymerase beta nucleotidyltransferase" evidence="1">
    <location>
        <begin position="7"/>
        <end position="98"/>
    </location>
</feature>
<comment type="caution">
    <text evidence="2">The sequence shown here is derived from an EMBL/GenBank/DDBJ whole genome shotgun (WGS) entry which is preliminary data.</text>
</comment>
<dbReference type="PANTHER" id="PTHR43852">
    <property type="entry name" value="NUCLEOTIDYLTRANSFERASE"/>
    <property type="match status" value="1"/>
</dbReference>
<dbReference type="CDD" id="cd05403">
    <property type="entry name" value="NT_KNTase_like"/>
    <property type="match status" value="1"/>
</dbReference>
<proteinExistence type="predicted"/>
<dbReference type="InterPro" id="IPR052930">
    <property type="entry name" value="TA_antitoxin_MntA"/>
</dbReference>
<dbReference type="AlphaFoldDB" id="A0A0K9G999"/>
<accession>A0A0K9G999</accession>
<dbReference type="OrthoDB" id="9816197at2"/>
<reference evidence="3" key="1">
    <citation type="submission" date="2015-07" db="EMBL/GenBank/DDBJ databases">
        <title>Genome sequencing project for genomic taxonomy and phylogenomics of Bacillus-like bacteria.</title>
        <authorList>
            <person name="Liu B."/>
            <person name="Wang J."/>
            <person name="Zhu Y."/>
            <person name="Liu G."/>
            <person name="Chen Q."/>
            <person name="Chen Z."/>
            <person name="Lan J."/>
            <person name="Che J."/>
            <person name="Ge C."/>
            <person name="Shi H."/>
            <person name="Pan Z."/>
            <person name="Liu X."/>
        </authorList>
    </citation>
    <scope>NUCLEOTIDE SEQUENCE [LARGE SCALE GENOMIC DNA]</scope>
    <source>
        <strain evidence="3">FJAT-27997</strain>
    </source>
</reference>
<dbReference type="RefSeq" id="WP_049684037.1">
    <property type="nucleotide sequence ID" value="NZ_LFZW01000002.1"/>
</dbReference>
<dbReference type="NCBIfam" id="NF047752">
    <property type="entry name" value="MntA_antitoxin"/>
    <property type="match status" value="1"/>
</dbReference>